<keyword evidence="3" id="KW-0067">ATP-binding</keyword>
<dbReference type="GO" id="GO:0009378">
    <property type="term" value="F:four-way junction helicase activity"/>
    <property type="evidence" value="ECO:0007669"/>
    <property type="project" value="TreeGrafter"/>
</dbReference>
<proteinExistence type="inferred from homology"/>
<dbReference type="GO" id="GO:0005737">
    <property type="term" value="C:cytoplasm"/>
    <property type="evidence" value="ECO:0007669"/>
    <property type="project" value="TreeGrafter"/>
</dbReference>
<feature type="domain" description="Helicase C-terminal" evidence="7">
    <location>
        <begin position="318"/>
        <end position="503"/>
    </location>
</feature>
<protein>
    <recommendedName>
        <fullName evidence="5">DNA 3'-5' helicase</fullName>
        <ecNumber evidence="5">5.6.2.4</ecNumber>
    </recommendedName>
</protein>
<dbReference type="GO" id="GO:0000724">
    <property type="term" value="P:double-strand break repair via homologous recombination"/>
    <property type="evidence" value="ECO:0007669"/>
    <property type="project" value="TreeGrafter"/>
</dbReference>
<organism evidence="8 9">
    <name type="scientific">Mycena albidolilacea</name>
    <dbReference type="NCBI Taxonomy" id="1033008"/>
    <lineage>
        <taxon>Eukaryota</taxon>
        <taxon>Fungi</taxon>
        <taxon>Dikarya</taxon>
        <taxon>Basidiomycota</taxon>
        <taxon>Agaricomycotina</taxon>
        <taxon>Agaricomycetes</taxon>
        <taxon>Agaricomycetidae</taxon>
        <taxon>Agaricales</taxon>
        <taxon>Marasmiineae</taxon>
        <taxon>Mycenaceae</taxon>
        <taxon>Mycena</taxon>
    </lineage>
</organism>
<dbReference type="Proteomes" id="UP001218218">
    <property type="component" value="Unassembled WGS sequence"/>
</dbReference>
<dbReference type="InterPro" id="IPR027417">
    <property type="entry name" value="P-loop_NTPase"/>
</dbReference>
<dbReference type="GO" id="GO:0005524">
    <property type="term" value="F:ATP binding"/>
    <property type="evidence" value="ECO:0007669"/>
    <property type="project" value="UniProtKB-KW"/>
</dbReference>
<dbReference type="AlphaFoldDB" id="A0AAD7AEC6"/>
<reference evidence="8" key="1">
    <citation type="submission" date="2023-03" db="EMBL/GenBank/DDBJ databases">
        <title>Massive genome expansion in bonnet fungi (Mycena s.s.) driven by repeated elements and novel gene families across ecological guilds.</title>
        <authorList>
            <consortium name="Lawrence Berkeley National Laboratory"/>
            <person name="Harder C.B."/>
            <person name="Miyauchi S."/>
            <person name="Viragh M."/>
            <person name="Kuo A."/>
            <person name="Thoen E."/>
            <person name="Andreopoulos B."/>
            <person name="Lu D."/>
            <person name="Skrede I."/>
            <person name="Drula E."/>
            <person name="Henrissat B."/>
            <person name="Morin E."/>
            <person name="Kohler A."/>
            <person name="Barry K."/>
            <person name="LaButti K."/>
            <person name="Morin E."/>
            <person name="Salamov A."/>
            <person name="Lipzen A."/>
            <person name="Mereny Z."/>
            <person name="Hegedus B."/>
            <person name="Baldrian P."/>
            <person name="Stursova M."/>
            <person name="Weitz H."/>
            <person name="Taylor A."/>
            <person name="Grigoriev I.V."/>
            <person name="Nagy L.G."/>
            <person name="Martin F."/>
            <person name="Kauserud H."/>
        </authorList>
    </citation>
    <scope>NUCLEOTIDE SEQUENCE</scope>
    <source>
        <strain evidence="8">CBHHK002</strain>
    </source>
</reference>
<evidence type="ECO:0000256" key="3">
    <source>
        <dbReference type="ARBA" id="ARBA00022840"/>
    </source>
</evidence>
<dbReference type="InterPro" id="IPR014001">
    <property type="entry name" value="Helicase_ATP-bd"/>
</dbReference>
<evidence type="ECO:0000313" key="8">
    <source>
        <dbReference type="EMBL" id="KAJ7356530.1"/>
    </source>
</evidence>
<gene>
    <name evidence="8" type="ORF">DFH08DRAFT_688020</name>
</gene>
<accession>A0AAD7AEC6</accession>
<evidence type="ECO:0000256" key="5">
    <source>
        <dbReference type="ARBA" id="ARBA00034808"/>
    </source>
</evidence>
<comment type="caution">
    <text evidence="8">The sequence shown here is derived from an EMBL/GenBank/DDBJ whole genome shotgun (WGS) entry which is preliminary data.</text>
</comment>
<dbReference type="PROSITE" id="PS51192">
    <property type="entry name" value="HELICASE_ATP_BIND_1"/>
    <property type="match status" value="1"/>
</dbReference>
<dbReference type="PANTHER" id="PTHR13710:SF154">
    <property type="entry name" value="RECQ HELICASE, PUTATIVE (AFU_ORTHOLOGUE AFUA_6G14720)-RELATED"/>
    <property type="match status" value="1"/>
</dbReference>
<dbReference type="SUPFAM" id="SSF52540">
    <property type="entry name" value="P-loop containing nucleoside triphosphate hydrolases"/>
    <property type="match status" value="1"/>
</dbReference>
<dbReference type="InterPro" id="IPR011545">
    <property type="entry name" value="DEAD/DEAH_box_helicase_dom"/>
</dbReference>
<comment type="similarity">
    <text evidence="1">Belongs to the helicase family. RecQ subfamily.</text>
</comment>
<sequence>MNQNSGRRGGWPLSLDTGHRRTLSLPNLAQVLASTVLDSPGNPLAPRKPKKQFLNGYEKTARTPGYKPYSLNNPGTPRQTAFDISSSTPLKPVLALDPSQWNELAINSGAIPPGAALHSFQIRIANLVLMQHTDAVLISSTGSGKSLTWILPLLARKEGISLVITPFTSLGLDGQLSNHCEGVSSVFIYSEQNTAQDFELAARGEMLVVYVCPEMLESPSFARLIHSKKWQDQISGIYIDEAHLVHQSHSWRPSYSRLYQFRNIIGLQVPVIALSATCPEAYRVSLITYAGLRPDYILVNLGNFRQELSTIILPIKHNIESFLDLAFILPLGCCVSDLVKTIIYCDDLELLTKMLWWAFQRAASIGLPTHVVDIVHSGLSARHQEICLEDFRNDKVMILLGSSKISAGMNFSGVRQIIQYKCRELTIADADQRRGRGARRKGELAVLMIFVEPSMLPDENSQGNIGDQDPGMVELVQSNECAEVIIQRYLENDQFNPQVARHSSYPCCNRCDPSLNREYQWIEVDPTPSSQNPQAKSTTIQRESIYRQLVDWRLKHWKSDWRAMWPSYGPKSLISDSDLEALANRPTRILSMEDMQKYTHIAHWSELSEPLFNAIQSIY</sequence>
<dbReference type="GO" id="GO:0003676">
    <property type="term" value="F:nucleic acid binding"/>
    <property type="evidence" value="ECO:0007669"/>
    <property type="project" value="InterPro"/>
</dbReference>
<dbReference type="Gene3D" id="3.40.50.300">
    <property type="entry name" value="P-loop containing nucleotide triphosphate hydrolases"/>
    <property type="match status" value="2"/>
</dbReference>
<dbReference type="PROSITE" id="PS51194">
    <property type="entry name" value="HELICASE_CTER"/>
    <property type="match status" value="1"/>
</dbReference>
<dbReference type="Pfam" id="PF00271">
    <property type="entry name" value="Helicase_C"/>
    <property type="match status" value="1"/>
</dbReference>
<evidence type="ECO:0000256" key="4">
    <source>
        <dbReference type="ARBA" id="ARBA00034617"/>
    </source>
</evidence>
<keyword evidence="8" id="KW-0378">Hydrolase</keyword>
<dbReference type="EMBL" id="JARIHO010000008">
    <property type="protein sequence ID" value="KAJ7356530.1"/>
    <property type="molecule type" value="Genomic_DNA"/>
</dbReference>
<evidence type="ECO:0000259" key="7">
    <source>
        <dbReference type="PROSITE" id="PS51194"/>
    </source>
</evidence>
<dbReference type="SMART" id="SM00487">
    <property type="entry name" value="DEXDc"/>
    <property type="match status" value="1"/>
</dbReference>
<keyword evidence="2" id="KW-0547">Nucleotide-binding</keyword>
<dbReference type="PANTHER" id="PTHR13710">
    <property type="entry name" value="DNA HELICASE RECQ FAMILY MEMBER"/>
    <property type="match status" value="1"/>
</dbReference>
<keyword evidence="9" id="KW-1185">Reference proteome</keyword>
<dbReference type="InterPro" id="IPR001650">
    <property type="entry name" value="Helicase_C-like"/>
</dbReference>
<dbReference type="Pfam" id="PF00270">
    <property type="entry name" value="DEAD"/>
    <property type="match status" value="1"/>
</dbReference>
<comment type="catalytic activity">
    <reaction evidence="4">
        <text>Couples ATP hydrolysis with the unwinding of duplex DNA by translocating in the 3'-5' direction.</text>
        <dbReference type="EC" id="5.6.2.4"/>
    </reaction>
</comment>
<feature type="domain" description="Helicase ATP-binding" evidence="6">
    <location>
        <begin position="126"/>
        <end position="296"/>
    </location>
</feature>
<dbReference type="EC" id="5.6.2.4" evidence="5"/>
<dbReference type="SMART" id="SM00490">
    <property type="entry name" value="HELICc"/>
    <property type="match status" value="1"/>
</dbReference>
<evidence type="ECO:0000256" key="1">
    <source>
        <dbReference type="ARBA" id="ARBA00005446"/>
    </source>
</evidence>
<dbReference type="GO" id="GO:0005694">
    <property type="term" value="C:chromosome"/>
    <property type="evidence" value="ECO:0007669"/>
    <property type="project" value="TreeGrafter"/>
</dbReference>
<evidence type="ECO:0000259" key="6">
    <source>
        <dbReference type="PROSITE" id="PS51192"/>
    </source>
</evidence>
<dbReference type="GO" id="GO:0043138">
    <property type="term" value="F:3'-5' DNA helicase activity"/>
    <property type="evidence" value="ECO:0007669"/>
    <property type="project" value="UniProtKB-EC"/>
</dbReference>
<keyword evidence="8" id="KW-0347">Helicase</keyword>
<evidence type="ECO:0000256" key="2">
    <source>
        <dbReference type="ARBA" id="ARBA00022741"/>
    </source>
</evidence>
<evidence type="ECO:0000313" key="9">
    <source>
        <dbReference type="Proteomes" id="UP001218218"/>
    </source>
</evidence>
<name>A0AAD7AEC6_9AGAR</name>